<name>A0A410TDX3_9CAUD</name>
<evidence type="ECO:0000256" key="1">
    <source>
        <dbReference type="SAM" id="MobiDB-lite"/>
    </source>
</evidence>
<gene>
    <name evidence="2" type="primary">87</name>
    <name evidence="2" type="ORF">SEA_ASAPAG_87</name>
</gene>
<evidence type="ECO:0000313" key="2">
    <source>
        <dbReference type="EMBL" id="QAU07226.1"/>
    </source>
</evidence>
<dbReference type="EMBL" id="MK376961">
    <property type="protein sequence ID" value="QAU07226.1"/>
    <property type="molecule type" value="Genomic_DNA"/>
</dbReference>
<organism evidence="2 3">
    <name type="scientific">Gordonia phage Asapag</name>
    <dbReference type="NCBI Taxonomy" id="2507862"/>
    <lineage>
        <taxon>Viruses</taxon>
        <taxon>Duplodnaviria</taxon>
        <taxon>Heunggongvirae</taxon>
        <taxon>Uroviricota</taxon>
        <taxon>Caudoviricetes</taxon>
        <taxon>Langleyhallvirinae</taxon>
        <taxon>Getalongvirus</taxon>
        <taxon>Getalongvirus asapag</taxon>
    </lineage>
</organism>
<accession>A0A410TDX3</accession>
<reference evidence="2 3" key="1">
    <citation type="submission" date="2019-01" db="EMBL/GenBank/DDBJ databases">
        <authorList>
            <person name="Case A."/>
            <person name="Jordan N."/>
            <person name="Abdul-Shukar N."/>
            <person name="Baronian N."/>
            <person name="Bartlett E."/>
            <person name="Cordova J."/>
            <person name="Doering K."/>
            <person name="Downer L."/>
            <person name="Harrington M."/>
            <person name="Nillson B."/>
            <person name="Rencher J."/>
            <person name="Sandoval D."/>
            <person name="Weiss L."/>
            <person name="West E."/>
            <person name="Koga A.P."/>
            <person name="Garlena R.A."/>
            <person name="Russell D.A."/>
            <person name="Pope W.H."/>
            <person name="Jacobs-Sera D."/>
            <person name="Hatfull G.F."/>
        </authorList>
    </citation>
    <scope>NUCLEOTIDE SEQUENCE [LARGE SCALE GENOMIC DNA]</scope>
</reference>
<dbReference type="RefSeq" id="YP_009819132.1">
    <property type="nucleotide sequence ID" value="NC_048146.1"/>
</dbReference>
<dbReference type="Proteomes" id="UP000289785">
    <property type="component" value="Segment"/>
</dbReference>
<dbReference type="GeneID" id="55010502"/>
<evidence type="ECO:0000313" key="3">
    <source>
        <dbReference type="Proteomes" id="UP000289785"/>
    </source>
</evidence>
<keyword evidence="3" id="KW-1185">Reference proteome</keyword>
<feature type="region of interest" description="Disordered" evidence="1">
    <location>
        <begin position="13"/>
        <end position="38"/>
    </location>
</feature>
<sequence length="124" mass="13430">MSELDLDAIEARAEAATPGPWHASKGGGSMGRDYPGNITSDETGQIIFTQTGNSANTRFIAGARTDVPALIARVREIEGLAQTWMQAVENCEHEDDGFDCYECAGRSWDGHVLLHVIRNGRAQP</sequence>
<proteinExistence type="predicted"/>
<protein>
    <submittedName>
        <fullName evidence="2">Uncharacterized protein</fullName>
    </submittedName>
</protein>
<dbReference type="KEGG" id="vg:55010502"/>